<organism evidence="2 3">
    <name type="scientific">Trichogramma kaykai</name>
    <dbReference type="NCBI Taxonomy" id="54128"/>
    <lineage>
        <taxon>Eukaryota</taxon>
        <taxon>Metazoa</taxon>
        <taxon>Ecdysozoa</taxon>
        <taxon>Arthropoda</taxon>
        <taxon>Hexapoda</taxon>
        <taxon>Insecta</taxon>
        <taxon>Pterygota</taxon>
        <taxon>Neoptera</taxon>
        <taxon>Endopterygota</taxon>
        <taxon>Hymenoptera</taxon>
        <taxon>Apocrita</taxon>
        <taxon>Proctotrupomorpha</taxon>
        <taxon>Chalcidoidea</taxon>
        <taxon>Trichogrammatidae</taxon>
        <taxon>Trichogramma</taxon>
    </lineage>
</organism>
<dbReference type="InterPro" id="IPR005135">
    <property type="entry name" value="Endo/exonuclease/phosphatase"/>
</dbReference>
<dbReference type="SUPFAM" id="SSF56672">
    <property type="entry name" value="DNA/RNA polymerases"/>
    <property type="match status" value="1"/>
</dbReference>
<dbReference type="Pfam" id="PF03372">
    <property type="entry name" value="Exo_endo_phos"/>
    <property type="match status" value="1"/>
</dbReference>
<evidence type="ECO:0000259" key="1">
    <source>
        <dbReference type="PROSITE" id="PS50878"/>
    </source>
</evidence>
<gene>
    <name evidence="2" type="ORF">TKK_009347</name>
</gene>
<dbReference type="AlphaFoldDB" id="A0ABD2WUA6"/>
<dbReference type="Pfam" id="PF00078">
    <property type="entry name" value="RVT_1"/>
    <property type="match status" value="1"/>
</dbReference>
<protein>
    <recommendedName>
        <fullName evidence="1">Reverse transcriptase domain-containing protein</fullName>
    </recommendedName>
</protein>
<name>A0ABD2WUA6_9HYME</name>
<dbReference type="SUPFAM" id="SSF56219">
    <property type="entry name" value="DNase I-like"/>
    <property type="match status" value="1"/>
</dbReference>
<keyword evidence="3" id="KW-1185">Reference proteome</keyword>
<dbReference type="InterPro" id="IPR000477">
    <property type="entry name" value="RT_dom"/>
</dbReference>
<dbReference type="InterPro" id="IPR036691">
    <property type="entry name" value="Endo/exonu/phosph_ase_sf"/>
</dbReference>
<dbReference type="InterPro" id="IPR043502">
    <property type="entry name" value="DNA/RNA_pol_sf"/>
</dbReference>
<evidence type="ECO:0000313" key="2">
    <source>
        <dbReference type="EMBL" id="KAL3396758.1"/>
    </source>
</evidence>
<sequence>MPSFSIAHSNVNRLGYHLNEVQHQLISKNYDIFALTETFLTDETSDSLLHVDGYQILRNDREDRGGGGVAMYVRDTLQIKILAKSTAKYDNTPEYMILDLDSPYQHLLFAVVYMRPHCTQVKSFFNVLSTFSQKYNHTVLTGDFNHNLLASSQPEIVKFRRHIENLSLCVVPSEPTHHPMSKDGIKHTWLDLYIVDDLRSIVEYTKSPTPFIVAHDLIELKYKFYKPPTAFRSFASRHLNNISNHDLLTALSPRLTDMVTHTTANTDVQQRTERFTKVLLDCYNNVAPLRNYSVSARSRPWVSAEIRDMIKKRDRAYRHAYRTEDIVDITAYRRLRSQIKVLLDDKKRDYIVQKLQAADDCKQKWTVLRKLGLMNDQLPSPTHTFSLDSLNQHFTSISSASRPLTENAIRHVLRTPLDADRPTFELSVVTRAQVLRVIAGSKSKAIGPDHLSTVMLKKVAPLIASPLQEIINLSITSHTFPSAWRKTYVLPLCKKKVITDISDTRPIAKLCEMSKLCERLVHNQLIDFLEQNELLSPRQAGFRRGHSTQSALLGLTDDVRQAVDDRQITLLALFDFSKAFDMVPHQLLLQKLRNFNLSDSTVRWFASYLMHRTQAVTDSEGGESAWLPTTSGVPQGSILGPLLFLLFINDLPDILVHSKHMVFADDLQIYSSFFPADFTQGLKNFNRDVNAVSAWAAANGLSLNRAKTQVMLMGSDIFLERFDITILPRVILDGMALPYSIVVKSLGVWIQPNLDSETHVNQVVKRVHHVLYSLRHYRRALTK</sequence>
<dbReference type="Gene3D" id="3.60.10.10">
    <property type="entry name" value="Endonuclease/exonuclease/phosphatase"/>
    <property type="match status" value="1"/>
</dbReference>
<evidence type="ECO:0000313" key="3">
    <source>
        <dbReference type="Proteomes" id="UP001627154"/>
    </source>
</evidence>
<dbReference type="PROSITE" id="PS50878">
    <property type="entry name" value="RT_POL"/>
    <property type="match status" value="1"/>
</dbReference>
<dbReference type="Proteomes" id="UP001627154">
    <property type="component" value="Unassembled WGS sequence"/>
</dbReference>
<proteinExistence type="predicted"/>
<feature type="domain" description="Reverse transcriptase" evidence="1">
    <location>
        <begin position="473"/>
        <end position="726"/>
    </location>
</feature>
<comment type="caution">
    <text evidence="2">The sequence shown here is derived from an EMBL/GenBank/DDBJ whole genome shotgun (WGS) entry which is preliminary data.</text>
</comment>
<dbReference type="EMBL" id="JBJJXI010000069">
    <property type="protein sequence ID" value="KAL3396758.1"/>
    <property type="molecule type" value="Genomic_DNA"/>
</dbReference>
<dbReference type="GO" id="GO:0071897">
    <property type="term" value="P:DNA biosynthetic process"/>
    <property type="evidence" value="ECO:0007669"/>
    <property type="project" value="UniProtKB-ARBA"/>
</dbReference>
<reference evidence="2 3" key="1">
    <citation type="journal article" date="2024" name="bioRxiv">
        <title>A reference genome for Trichogramma kaykai: A tiny desert-dwelling parasitoid wasp with competing sex-ratio distorters.</title>
        <authorList>
            <person name="Culotta J."/>
            <person name="Lindsey A.R."/>
        </authorList>
    </citation>
    <scope>NUCLEOTIDE SEQUENCE [LARGE SCALE GENOMIC DNA]</scope>
    <source>
        <strain evidence="2 3">KSX58</strain>
    </source>
</reference>
<accession>A0ABD2WUA6</accession>
<dbReference type="PANTHER" id="PTHR33332">
    <property type="entry name" value="REVERSE TRANSCRIPTASE DOMAIN-CONTAINING PROTEIN"/>
    <property type="match status" value="1"/>
</dbReference>
<dbReference type="CDD" id="cd01650">
    <property type="entry name" value="RT_nLTR_like"/>
    <property type="match status" value="1"/>
</dbReference>